<reference evidence="2 3" key="1">
    <citation type="submission" date="2022-10" db="EMBL/GenBank/DDBJ databases">
        <title>Aestuariibacter sp. AA17 isolated from Montipora capitata coral fragment.</title>
        <authorList>
            <person name="Emsley S.A."/>
            <person name="Pfannmuller K.M."/>
            <person name="Loughran R.M."/>
            <person name="Shlafstein M."/>
            <person name="Papke E."/>
            <person name="Saw J.H."/>
            <person name="Ushijima B."/>
            <person name="Videau P."/>
        </authorList>
    </citation>
    <scope>NUCLEOTIDE SEQUENCE [LARGE SCALE GENOMIC DNA]</scope>
    <source>
        <strain evidence="2 3">AA17</strain>
    </source>
</reference>
<feature type="domain" description="tRNA-modifying protein YgfZ-like beta-barrel" evidence="1">
    <location>
        <begin position="242"/>
        <end position="308"/>
    </location>
</feature>
<keyword evidence="3" id="KW-1185">Reference proteome</keyword>
<name>A0ABT3A3J7_9ALTE</name>
<dbReference type="InterPro" id="IPR029043">
    <property type="entry name" value="GcvT/YgfZ_C"/>
</dbReference>
<dbReference type="InterPro" id="IPR048451">
    <property type="entry name" value="YgfZ_barrel"/>
</dbReference>
<organism evidence="2 3">
    <name type="scientific">Fluctibacter corallii</name>
    <dbReference type="NCBI Taxonomy" id="2984329"/>
    <lineage>
        <taxon>Bacteria</taxon>
        <taxon>Pseudomonadati</taxon>
        <taxon>Pseudomonadota</taxon>
        <taxon>Gammaproteobacteria</taxon>
        <taxon>Alteromonadales</taxon>
        <taxon>Alteromonadaceae</taxon>
        <taxon>Fluctibacter</taxon>
    </lineage>
</organism>
<comment type="caution">
    <text evidence="2">The sequence shown here is derived from an EMBL/GenBank/DDBJ whole genome shotgun (WGS) entry which is preliminary data.</text>
</comment>
<accession>A0ABT3A3J7</accession>
<dbReference type="Gene3D" id="2.40.30.160">
    <property type="match status" value="1"/>
</dbReference>
<dbReference type="SUPFAM" id="SSF103025">
    <property type="entry name" value="Folate-binding domain"/>
    <property type="match status" value="1"/>
</dbReference>
<dbReference type="Gene3D" id="3.30.70.1630">
    <property type="match status" value="1"/>
</dbReference>
<dbReference type="PANTHER" id="PTHR22602:SF0">
    <property type="entry name" value="TRANSFERASE CAF17, MITOCHONDRIAL-RELATED"/>
    <property type="match status" value="1"/>
</dbReference>
<dbReference type="InterPro" id="IPR045179">
    <property type="entry name" value="YgfZ/GcvT"/>
</dbReference>
<sequence length="324" mass="35543">MSALATLPHNLFCELDSMSVIHVHGEESIKYLQGQVTIDMAAVNTNNAVMGCHCDFKGKTWNIFYALAEKPTSDSGDITSVYLVNHKGATEKSLAELNKYGVFAKVDILDVSAQWQVFGLAGESVIDALKAIIPLPSDDDLNVVQHDDVKVITLSHPIPRYLVLARGDIADSLKESMSSFKEHPAVWEALDILAGIPNIQATTQNEFVPQMMNLHALNAISFDKGCYMGQEVVARTKYLGKNKRAAFILKSDDNTQLVAGDTLEVKVDENWRRGGTVLRSAALNQTSFVLAVLPNDTKTGDILRSKDNPDQILTVLPLPYSLED</sequence>
<evidence type="ECO:0000313" key="2">
    <source>
        <dbReference type="EMBL" id="MCV2883255.1"/>
    </source>
</evidence>
<dbReference type="Proteomes" id="UP001652504">
    <property type="component" value="Unassembled WGS sequence"/>
</dbReference>
<dbReference type="NCBIfam" id="TIGR03317">
    <property type="entry name" value="ygfZ_signature"/>
    <property type="match status" value="1"/>
</dbReference>
<dbReference type="NCBIfam" id="NF007110">
    <property type="entry name" value="PRK09559.1"/>
    <property type="match status" value="1"/>
</dbReference>
<dbReference type="RefSeq" id="WP_263710454.1">
    <property type="nucleotide sequence ID" value="NZ_JAOWKX010000001.1"/>
</dbReference>
<dbReference type="PANTHER" id="PTHR22602">
    <property type="entry name" value="TRANSFERASE CAF17, MITOCHONDRIAL-RELATED"/>
    <property type="match status" value="1"/>
</dbReference>
<dbReference type="Gene3D" id="3.30.70.1400">
    <property type="entry name" value="Aminomethyltransferase beta-barrel domains"/>
    <property type="match status" value="1"/>
</dbReference>
<dbReference type="EMBL" id="JAOWKX010000001">
    <property type="protein sequence ID" value="MCV2883255.1"/>
    <property type="molecule type" value="Genomic_DNA"/>
</dbReference>
<gene>
    <name evidence="2" type="primary">ygfZ</name>
    <name evidence="2" type="ORF">OE749_00920</name>
</gene>
<proteinExistence type="predicted"/>
<protein>
    <submittedName>
        <fullName evidence="2">tRNA-modifying protein YgfZ</fullName>
    </submittedName>
</protein>
<evidence type="ECO:0000313" key="3">
    <source>
        <dbReference type="Proteomes" id="UP001652504"/>
    </source>
</evidence>
<dbReference type="SUPFAM" id="SSF101790">
    <property type="entry name" value="Aminomethyltransferase beta-barrel domain"/>
    <property type="match status" value="1"/>
</dbReference>
<evidence type="ECO:0000259" key="1">
    <source>
        <dbReference type="Pfam" id="PF21130"/>
    </source>
</evidence>
<dbReference type="InterPro" id="IPR017703">
    <property type="entry name" value="YgfZ/GCV_T_CS"/>
</dbReference>
<dbReference type="Pfam" id="PF21130">
    <property type="entry name" value="YgfZ_barrel"/>
    <property type="match status" value="1"/>
</dbReference>